<dbReference type="EMBL" id="JAGGLD010000006">
    <property type="protein sequence ID" value="MBP2002064.1"/>
    <property type="molecule type" value="Genomic_DNA"/>
</dbReference>
<gene>
    <name evidence="1" type="ORF">J2Z69_003121</name>
</gene>
<name>A0ABS4JN65_9BACL</name>
<evidence type="ECO:0000313" key="1">
    <source>
        <dbReference type="EMBL" id="MBP2002064.1"/>
    </source>
</evidence>
<dbReference type="Proteomes" id="UP001519288">
    <property type="component" value="Unassembled WGS sequence"/>
</dbReference>
<evidence type="ECO:0008006" key="3">
    <source>
        <dbReference type="Google" id="ProtNLM"/>
    </source>
</evidence>
<dbReference type="InterPro" id="IPR019658">
    <property type="entry name" value="DUF2515"/>
</dbReference>
<keyword evidence="2" id="KW-1185">Reference proteome</keyword>
<dbReference type="RefSeq" id="WP_209864485.1">
    <property type="nucleotide sequence ID" value="NZ_JAGGLD010000006.1"/>
</dbReference>
<accession>A0ABS4JN65</accession>
<reference evidence="1 2" key="1">
    <citation type="submission" date="2021-03" db="EMBL/GenBank/DDBJ databases">
        <title>Genomic Encyclopedia of Type Strains, Phase IV (KMG-IV): sequencing the most valuable type-strain genomes for metagenomic binning, comparative biology and taxonomic classification.</title>
        <authorList>
            <person name="Goeker M."/>
        </authorList>
    </citation>
    <scope>NUCLEOTIDE SEQUENCE [LARGE SCALE GENOMIC DNA]</scope>
    <source>
        <strain evidence="1 2">DSM 26806</strain>
    </source>
</reference>
<sequence length="444" mass="50701">MPKIPASTKLSDRGLLSVVKEFLFSVPAIVGETIKGKAAAYSSSSQLREERVNLDWNEASALNVYSEIEDLLRRSGQGRKEEQMVQTGECSFLNPEEELIAKEIAARTQSSNISNLSRTKAYWECYQIYPELHWAFLAHMVSRNGGWNMSDLRGGQMYPLLDEASKEAVYRFLERSNALIFQDAYPQLLLYIKSRELGRSLFHLLPYFHVSRFMQPFWDKFWLERGSALLTVGLIINEQNYIERRVVQQPYFQQRVTDKASFHIHNLAGLNQVILPMLDQQDVRMPCALEEQPLRLAGRILSDFTSLTTRISFGKSLYALLFGLPALRKGTEAFASRIPHTGSRADYWPSLFTTRKEEALTASLEESTLLGKDKLPLGQRLYAPVLLEAWGDTPYEPINREDWMQDHRALDGLSKPESPYLCDISYEHRLGILKTAIAHDAANI</sequence>
<protein>
    <recommendedName>
        <fullName evidence="3">DUF2515 domain-containing protein</fullName>
    </recommendedName>
</protein>
<dbReference type="Pfam" id="PF10720">
    <property type="entry name" value="DUF2515"/>
    <property type="match status" value="1"/>
</dbReference>
<proteinExistence type="predicted"/>
<evidence type="ECO:0000313" key="2">
    <source>
        <dbReference type="Proteomes" id="UP001519288"/>
    </source>
</evidence>
<comment type="caution">
    <text evidence="1">The sequence shown here is derived from an EMBL/GenBank/DDBJ whole genome shotgun (WGS) entry which is preliminary data.</text>
</comment>
<organism evidence="1 2">
    <name type="scientific">Paenibacillus shirakamiensis</name>
    <dbReference type="NCBI Taxonomy" id="1265935"/>
    <lineage>
        <taxon>Bacteria</taxon>
        <taxon>Bacillati</taxon>
        <taxon>Bacillota</taxon>
        <taxon>Bacilli</taxon>
        <taxon>Bacillales</taxon>
        <taxon>Paenibacillaceae</taxon>
        <taxon>Paenibacillus</taxon>
    </lineage>
</organism>